<dbReference type="CDD" id="cd00082">
    <property type="entry name" value="HisKA"/>
    <property type="match status" value="1"/>
</dbReference>
<evidence type="ECO:0000313" key="19">
    <source>
        <dbReference type="EMBL" id="MBC2604556.1"/>
    </source>
</evidence>
<dbReference type="SMART" id="SM00448">
    <property type="entry name" value="REC"/>
    <property type="match status" value="2"/>
</dbReference>
<evidence type="ECO:0000256" key="13">
    <source>
        <dbReference type="PROSITE-ProRule" id="PRU00169"/>
    </source>
</evidence>
<dbReference type="RefSeq" id="WP_185658448.1">
    <property type="nucleotide sequence ID" value="NZ_CAWPOO010000001.1"/>
</dbReference>
<protein>
    <recommendedName>
        <fullName evidence="3">histidine kinase</fullName>
        <ecNumber evidence="3">2.7.13.3</ecNumber>
    </recommendedName>
</protein>
<reference evidence="19 20" key="1">
    <citation type="submission" date="2020-07" db="EMBL/GenBank/DDBJ databases">
        <authorList>
            <person name="Feng X."/>
        </authorList>
    </citation>
    <scope>NUCLEOTIDE SEQUENCE [LARGE SCALE GENOMIC DNA]</scope>
    <source>
        <strain evidence="19 20">JCM23202</strain>
    </source>
</reference>
<sequence>MTIKAKLAGVFTLMVGVILSVVFLNRQVARDAQGELEQYLNEIQPNIELVKQARESTNEMDLILRDNISERHVVSYEELPRLKQLAEVEIPYLLSALKVSLESSVLHSQEKYHLANIVSEGNLFYSSALEAMNLLEGFRIGTIDTEGLEVSADDLEPRMIDAHRSLEHGFAEALLLLESRGLSAQKRVHESLDRVRKLVSYAGFFGGGVTLLLILQLLKDVSSQTTKLIEGIERVRSGNLDAKVKVEGKNELSKLAVFFNEMTKALRESKASLQEAVEEAREASNAKSEFLANMSHEIRTPMNGVIGMSNLLLDTELNEEQFSQASNIKRSSEALLLVVNDILDFSKVEAGKLSLESYEFDLLNLIDDVVGLLGPGAVSQGLGIVSGWSGRVPTKLNGDGGRLRQILMNLVGNAIKFTEKGEVAVMVETKELCEGEVLLRFTIRDTGIGIPREKADKLFDKFSQLDASHSRKYGGTGLGLAISRQLVLLMAGEMGVVSPVTEDYVEQGEGGPGSEFWFTARFEISESQTPLLYDFAPVEGKSLLLVDNNPNSRRSIASTLTSWGLQVTSVESGFKALEQLSVRQFEIALINKDMPLMDGLRLSAAIREMDTVSGLKVLIMSSADDRITAEDLDSFGISGELTKPVLYRDLRATFESIFANGSERAGKPLGDQGSFRGNPLDGLRVLVAEDNHTNQLVVKGMLAKLGANAEIVVNGVEAIEALRARRYDLVLMDMQMPIMDGIEATRKIRRGESGPDSVDIPVVALTANAMEADKERCLEVGMWGVVTKPIEPSRLVESLKGALEARNARSG</sequence>
<evidence type="ECO:0000256" key="6">
    <source>
        <dbReference type="ARBA" id="ARBA00022679"/>
    </source>
</evidence>
<feature type="domain" description="HAMP" evidence="18">
    <location>
        <begin position="219"/>
        <end position="271"/>
    </location>
</feature>
<comment type="catalytic activity">
    <reaction evidence="1">
        <text>ATP + protein L-histidine = ADP + protein N-phospho-L-histidine.</text>
        <dbReference type="EC" id="2.7.13.3"/>
    </reaction>
</comment>
<feature type="domain" description="Response regulatory" evidence="17">
    <location>
        <begin position="542"/>
        <end position="658"/>
    </location>
</feature>
<dbReference type="InterPro" id="IPR001789">
    <property type="entry name" value="Sig_transdc_resp-reg_receiver"/>
</dbReference>
<dbReference type="PANTHER" id="PTHR45339">
    <property type="entry name" value="HYBRID SIGNAL TRANSDUCTION HISTIDINE KINASE J"/>
    <property type="match status" value="1"/>
</dbReference>
<dbReference type="AlphaFoldDB" id="A0A7X1B2Q3"/>
<feature type="domain" description="Response regulatory" evidence="17">
    <location>
        <begin position="684"/>
        <end position="803"/>
    </location>
</feature>
<dbReference type="SUPFAM" id="SSF52172">
    <property type="entry name" value="CheY-like"/>
    <property type="match status" value="2"/>
</dbReference>
<dbReference type="EC" id="2.7.13.3" evidence="3"/>
<keyword evidence="5 13" id="KW-0597">Phosphoprotein</keyword>
<evidence type="ECO:0000259" key="17">
    <source>
        <dbReference type="PROSITE" id="PS50110"/>
    </source>
</evidence>
<feature type="transmembrane region" description="Helical" evidence="15">
    <location>
        <begin position="6"/>
        <end position="24"/>
    </location>
</feature>
<name>A0A7X1B2Q3_9BACT</name>
<keyword evidence="20" id="KW-1185">Reference proteome</keyword>
<dbReference type="CDD" id="cd06225">
    <property type="entry name" value="HAMP"/>
    <property type="match status" value="1"/>
</dbReference>
<evidence type="ECO:0000256" key="1">
    <source>
        <dbReference type="ARBA" id="ARBA00000085"/>
    </source>
</evidence>
<evidence type="ECO:0000256" key="9">
    <source>
        <dbReference type="ARBA" id="ARBA00022777"/>
    </source>
</evidence>
<dbReference type="Pfam" id="PF00512">
    <property type="entry name" value="HisKA"/>
    <property type="match status" value="1"/>
</dbReference>
<dbReference type="Pfam" id="PF00072">
    <property type="entry name" value="Response_reg"/>
    <property type="match status" value="2"/>
</dbReference>
<dbReference type="SMART" id="SM00304">
    <property type="entry name" value="HAMP"/>
    <property type="match status" value="1"/>
</dbReference>
<dbReference type="SUPFAM" id="SSF55874">
    <property type="entry name" value="ATPase domain of HSP90 chaperone/DNA topoisomerase II/histidine kinase"/>
    <property type="match status" value="1"/>
</dbReference>
<dbReference type="PROSITE" id="PS50110">
    <property type="entry name" value="RESPONSE_REGULATORY"/>
    <property type="match status" value="2"/>
</dbReference>
<keyword evidence="14" id="KW-0175">Coiled coil</keyword>
<dbReference type="Pfam" id="PF00672">
    <property type="entry name" value="HAMP"/>
    <property type="match status" value="1"/>
</dbReference>
<comment type="subcellular location">
    <subcellularLocation>
        <location evidence="2">Cell membrane</location>
        <topology evidence="2">Multi-pass membrane protein</topology>
    </subcellularLocation>
</comment>
<dbReference type="CDD" id="cd17546">
    <property type="entry name" value="REC_hyHK_CKI1_RcsC-like"/>
    <property type="match status" value="2"/>
</dbReference>
<evidence type="ECO:0000259" key="16">
    <source>
        <dbReference type="PROSITE" id="PS50109"/>
    </source>
</evidence>
<proteinExistence type="predicted"/>
<dbReference type="CDD" id="cd16922">
    <property type="entry name" value="HATPase_EvgS-ArcB-TorS-like"/>
    <property type="match status" value="1"/>
</dbReference>
<dbReference type="InterPro" id="IPR004358">
    <property type="entry name" value="Sig_transdc_His_kin-like_C"/>
</dbReference>
<dbReference type="Gene3D" id="3.30.565.10">
    <property type="entry name" value="Histidine kinase-like ATPase, C-terminal domain"/>
    <property type="match status" value="1"/>
</dbReference>
<evidence type="ECO:0000256" key="3">
    <source>
        <dbReference type="ARBA" id="ARBA00012438"/>
    </source>
</evidence>
<dbReference type="SUPFAM" id="SSF158472">
    <property type="entry name" value="HAMP domain-like"/>
    <property type="match status" value="1"/>
</dbReference>
<evidence type="ECO:0000256" key="12">
    <source>
        <dbReference type="ARBA" id="ARBA00023136"/>
    </source>
</evidence>
<evidence type="ECO:0000256" key="8">
    <source>
        <dbReference type="ARBA" id="ARBA00022741"/>
    </source>
</evidence>
<dbReference type="InterPro" id="IPR003660">
    <property type="entry name" value="HAMP_dom"/>
</dbReference>
<evidence type="ECO:0000259" key="18">
    <source>
        <dbReference type="PROSITE" id="PS50885"/>
    </source>
</evidence>
<dbReference type="InterPro" id="IPR005467">
    <property type="entry name" value="His_kinase_dom"/>
</dbReference>
<dbReference type="GO" id="GO:0005524">
    <property type="term" value="F:ATP binding"/>
    <property type="evidence" value="ECO:0007669"/>
    <property type="project" value="UniProtKB-KW"/>
</dbReference>
<accession>A0A7X1B2Q3</accession>
<dbReference type="InterPro" id="IPR036097">
    <property type="entry name" value="HisK_dim/P_sf"/>
</dbReference>
<keyword evidence="11 15" id="KW-1133">Transmembrane helix</keyword>
<evidence type="ECO:0000256" key="7">
    <source>
        <dbReference type="ARBA" id="ARBA00022692"/>
    </source>
</evidence>
<evidence type="ECO:0000256" key="10">
    <source>
        <dbReference type="ARBA" id="ARBA00022840"/>
    </source>
</evidence>
<dbReference type="InterPro" id="IPR036890">
    <property type="entry name" value="HATPase_C_sf"/>
</dbReference>
<dbReference type="EMBL" id="JACHVC010000001">
    <property type="protein sequence ID" value="MBC2604556.1"/>
    <property type="molecule type" value="Genomic_DNA"/>
</dbReference>
<dbReference type="FunFam" id="1.10.287.130:FF:000003">
    <property type="entry name" value="Histidine kinase"/>
    <property type="match status" value="1"/>
</dbReference>
<dbReference type="Gene3D" id="1.10.287.130">
    <property type="match status" value="1"/>
</dbReference>
<evidence type="ECO:0000256" key="4">
    <source>
        <dbReference type="ARBA" id="ARBA00022475"/>
    </source>
</evidence>
<dbReference type="PRINTS" id="PR00344">
    <property type="entry name" value="BCTRLSENSOR"/>
</dbReference>
<dbReference type="PANTHER" id="PTHR45339:SF5">
    <property type="entry name" value="HISTIDINE KINASE"/>
    <property type="match status" value="1"/>
</dbReference>
<keyword evidence="6" id="KW-0808">Transferase</keyword>
<feature type="coiled-coil region" evidence="14">
    <location>
        <begin position="259"/>
        <end position="293"/>
    </location>
</feature>
<dbReference type="Proteomes" id="UP000526501">
    <property type="component" value="Unassembled WGS sequence"/>
</dbReference>
<keyword evidence="4" id="KW-1003">Cell membrane</keyword>
<evidence type="ECO:0000256" key="5">
    <source>
        <dbReference type="ARBA" id="ARBA00022553"/>
    </source>
</evidence>
<comment type="caution">
    <text evidence="13">Lacks conserved residue(s) required for the propagation of feature annotation.</text>
</comment>
<dbReference type="InterPro" id="IPR003594">
    <property type="entry name" value="HATPase_dom"/>
</dbReference>
<evidence type="ECO:0000256" key="11">
    <source>
        <dbReference type="ARBA" id="ARBA00022989"/>
    </source>
</evidence>
<comment type="caution">
    <text evidence="19">The sequence shown here is derived from an EMBL/GenBank/DDBJ whole genome shotgun (WGS) entry which is preliminary data.</text>
</comment>
<keyword evidence="12 15" id="KW-0472">Membrane</keyword>
<evidence type="ECO:0000313" key="20">
    <source>
        <dbReference type="Proteomes" id="UP000526501"/>
    </source>
</evidence>
<dbReference type="SMART" id="SM00387">
    <property type="entry name" value="HATPase_c"/>
    <property type="match status" value="1"/>
</dbReference>
<dbReference type="PROSITE" id="PS50885">
    <property type="entry name" value="HAMP"/>
    <property type="match status" value="1"/>
</dbReference>
<organism evidence="19 20">
    <name type="scientific">Pelagicoccus albus</name>
    <dbReference type="NCBI Taxonomy" id="415222"/>
    <lineage>
        <taxon>Bacteria</taxon>
        <taxon>Pseudomonadati</taxon>
        <taxon>Verrucomicrobiota</taxon>
        <taxon>Opitutia</taxon>
        <taxon>Puniceicoccales</taxon>
        <taxon>Pelagicoccaceae</taxon>
        <taxon>Pelagicoccus</taxon>
    </lineage>
</organism>
<evidence type="ECO:0000256" key="2">
    <source>
        <dbReference type="ARBA" id="ARBA00004651"/>
    </source>
</evidence>
<dbReference type="InterPro" id="IPR003661">
    <property type="entry name" value="HisK_dim/P_dom"/>
</dbReference>
<dbReference type="GO" id="GO:0000155">
    <property type="term" value="F:phosphorelay sensor kinase activity"/>
    <property type="evidence" value="ECO:0007669"/>
    <property type="project" value="InterPro"/>
</dbReference>
<dbReference type="Gene3D" id="6.10.340.10">
    <property type="match status" value="1"/>
</dbReference>
<feature type="domain" description="Histidine kinase" evidence="16">
    <location>
        <begin position="293"/>
        <end position="498"/>
    </location>
</feature>
<dbReference type="SMART" id="SM00388">
    <property type="entry name" value="HisKA"/>
    <property type="match status" value="1"/>
</dbReference>
<evidence type="ECO:0000256" key="14">
    <source>
        <dbReference type="SAM" id="Coils"/>
    </source>
</evidence>
<dbReference type="Gene3D" id="3.40.50.2300">
    <property type="match status" value="2"/>
</dbReference>
<dbReference type="FunFam" id="3.30.565.10:FF:000010">
    <property type="entry name" value="Sensor histidine kinase RcsC"/>
    <property type="match status" value="1"/>
</dbReference>
<gene>
    <name evidence="19" type="ORF">H5P27_00630</name>
</gene>
<dbReference type="InterPro" id="IPR011006">
    <property type="entry name" value="CheY-like_superfamily"/>
</dbReference>
<dbReference type="Pfam" id="PF02518">
    <property type="entry name" value="HATPase_c"/>
    <property type="match status" value="1"/>
</dbReference>
<feature type="modified residue" description="4-aspartylphosphate" evidence="13">
    <location>
        <position position="733"/>
    </location>
</feature>
<dbReference type="GO" id="GO:0005886">
    <property type="term" value="C:plasma membrane"/>
    <property type="evidence" value="ECO:0007669"/>
    <property type="project" value="UniProtKB-SubCell"/>
</dbReference>
<keyword evidence="8" id="KW-0547">Nucleotide-binding</keyword>
<keyword evidence="7 15" id="KW-0812">Transmembrane</keyword>
<evidence type="ECO:0000256" key="15">
    <source>
        <dbReference type="SAM" id="Phobius"/>
    </source>
</evidence>
<dbReference type="SUPFAM" id="SSF47384">
    <property type="entry name" value="Homodimeric domain of signal transducing histidine kinase"/>
    <property type="match status" value="1"/>
</dbReference>
<keyword evidence="10" id="KW-0067">ATP-binding</keyword>
<dbReference type="PROSITE" id="PS50109">
    <property type="entry name" value="HIS_KIN"/>
    <property type="match status" value="1"/>
</dbReference>
<keyword evidence="9" id="KW-0418">Kinase</keyword>